<dbReference type="Proteomes" id="UP000278627">
    <property type="component" value="Unassembled WGS sequence"/>
</dbReference>
<reference evidence="1 2" key="2">
    <citation type="submission" date="2018-11" db="EMBL/GenBank/DDBJ databases">
        <authorList>
            <consortium name="Pathogen Informatics"/>
        </authorList>
    </citation>
    <scope>NUCLEOTIDE SEQUENCE [LARGE SCALE GENOMIC DNA]</scope>
</reference>
<evidence type="ECO:0000313" key="1">
    <source>
        <dbReference type="EMBL" id="VDN93193.1"/>
    </source>
</evidence>
<sequence length="89" mass="9827">MEGRKEYDSVTITVSEELSMLPNQKRTPTRLHLCTATYLIYLVSREKIQPHNMGPSNMAPCQDVLVNLLTGTDVVDGSDQMGLSSSLSL</sequence>
<accession>A0A0N4TTH9</accession>
<reference evidence="3" key="1">
    <citation type="submission" date="2017-02" db="UniProtKB">
        <authorList>
            <consortium name="WormBaseParasite"/>
        </authorList>
    </citation>
    <scope>IDENTIFICATION</scope>
</reference>
<keyword evidence="2" id="KW-1185">Reference proteome</keyword>
<proteinExistence type="predicted"/>
<name>A0A0N4TTH9_BRUPA</name>
<gene>
    <name evidence="1" type="ORF">BPAG_LOCUS12007</name>
</gene>
<evidence type="ECO:0000313" key="2">
    <source>
        <dbReference type="Proteomes" id="UP000278627"/>
    </source>
</evidence>
<evidence type="ECO:0000313" key="3">
    <source>
        <dbReference type="WBParaSite" id="BPAG_0001204501-mRNA-1"/>
    </source>
</evidence>
<organism evidence="3">
    <name type="scientific">Brugia pahangi</name>
    <name type="common">Filarial nematode worm</name>
    <dbReference type="NCBI Taxonomy" id="6280"/>
    <lineage>
        <taxon>Eukaryota</taxon>
        <taxon>Metazoa</taxon>
        <taxon>Ecdysozoa</taxon>
        <taxon>Nematoda</taxon>
        <taxon>Chromadorea</taxon>
        <taxon>Rhabditida</taxon>
        <taxon>Spirurina</taxon>
        <taxon>Spiruromorpha</taxon>
        <taxon>Filarioidea</taxon>
        <taxon>Onchocercidae</taxon>
        <taxon>Brugia</taxon>
    </lineage>
</organism>
<dbReference type="AlphaFoldDB" id="A0A0N4TTH9"/>
<dbReference type="EMBL" id="UZAD01013263">
    <property type="protein sequence ID" value="VDN93193.1"/>
    <property type="molecule type" value="Genomic_DNA"/>
</dbReference>
<dbReference type="WBParaSite" id="BPAG_0001204501-mRNA-1">
    <property type="protein sequence ID" value="BPAG_0001204501-mRNA-1"/>
    <property type="gene ID" value="BPAG_0001204501"/>
</dbReference>
<protein>
    <submittedName>
        <fullName evidence="3">MADS-box domain-containing protein</fullName>
    </submittedName>
</protein>